<dbReference type="EMBL" id="HG994367">
    <property type="protein sequence ID" value="CAF1701611.1"/>
    <property type="molecule type" value="Genomic_DNA"/>
</dbReference>
<dbReference type="AlphaFoldDB" id="A0A816I9P7"/>
<organism evidence="1">
    <name type="scientific">Brassica napus</name>
    <name type="common">Rape</name>
    <dbReference type="NCBI Taxonomy" id="3708"/>
    <lineage>
        <taxon>Eukaryota</taxon>
        <taxon>Viridiplantae</taxon>
        <taxon>Streptophyta</taxon>
        <taxon>Embryophyta</taxon>
        <taxon>Tracheophyta</taxon>
        <taxon>Spermatophyta</taxon>
        <taxon>Magnoliopsida</taxon>
        <taxon>eudicotyledons</taxon>
        <taxon>Gunneridae</taxon>
        <taxon>Pentapetalae</taxon>
        <taxon>rosids</taxon>
        <taxon>malvids</taxon>
        <taxon>Brassicales</taxon>
        <taxon>Brassicaceae</taxon>
        <taxon>Brassiceae</taxon>
        <taxon>Brassica</taxon>
    </lineage>
</organism>
<protein>
    <submittedName>
        <fullName evidence="1">(rape) hypothetical protein</fullName>
    </submittedName>
</protein>
<sequence>MRSLWNFFNLIFPLYLLKKNISYVNEKNMFSWT</sequence>
<accession>A0A816I9P7</accession>
<name>A0A816I9P7_BRANA</name>
<gene>
    <name evidence="1" type="ORF">DARMORV10_C03P31520.1</name>
</gene>
<proteinExistence type="predicted"/>
<reference evidence="1" key="1">
    <citation type="submission" date="2021-01" db="EMBL/GenBank/DDBJ databases">
        <authorList>
            <consortium name="Genoscope - CEA"/>
            <person name="William W."/>
        </authorList>
    </citation>
    <scope>NUCLEOTIDE SEQUENCE</scope>
</reference>
<dbReference type="Proteomes" id="UP001295469">
    <property type="component" value="Chromosome C03"/>
</dbReference>
<evidence type="ECO:0000313" key="1">
    <source>
        <dbReference type="EMBL" id="CAF1701611.1"/>
    </source>
</evidence>